<feature type="compositionally biased region" description="Acidic residues" evidence="1">
    <location>
        <begin position="22"/>
        <end position="33"/>
    </location>
</feature>
<organism evidence="2 3">
    <name type="scientific">Halolamina salifodinae</name>
    <dbReference type="NCBI Taxonomy" id="1202767"/>
    <lineage>
        <taxon>Archaea</taxon>
        <taxon>Methanobacteriati</taxon>
        <taxon>Methanobacteriota</taxon>
        <taxon>Stenosarchaea group</taxon>
        <taxon>Halobacteria</taxon>
        <taxon>Halobacteriales</taxon>
        <taxon>Haloferacaceae</taxon>
    </lineage>
</organism>
<accession>A0A8T4H586</accession>
<name>A0A8T4H586_9EURY</name>
<dbReference type="AlphaFoldDB" id="A0A8T4H586"/>
<protein>
    <submittedName>
        <fullName evidence="2">Uncharacterized protein</fullName>
    </submittedName>
</protein>
<evidence type="ECO:0000256" key="1">
    <source>
        <dbReference type="SAM" id="MobiDB-lite"/>
    </source>
</evidence>
<dbReference type="Proteomes" id="UP000823736">
    <property type="component" value="Unassembled WGS sequence"/>
</dbReference>
<sequence>MSDEAGGSPGDGDADGAPGDGNADDAPADAEGDEQGRLGRWGQHLLDLLEFVFDLF</sequence>
<evidence type="ECO:0000313" key="3">
    <source>
        <dbReference type="Proteomes" id="UP000823736"/>
    </source>
</evidence>
<feature type="region of interest" description="Disordered" evidence="1">
    <location>
        <begin position="1"/>
        <end position="36"/>
    </location>
</feature>
<evidence type="ECO:0000313" key="2">
    <source>
        <dbReference type="EMBL" id="MBP1988288.1"/>
    </source>
</evidence>
<dbReference type="RefSeq" id="WP_209492631.1">
    <property type="nucleotide sequence ID" value="NZ_JAGGLC010000007.1"/>
</dbReference>
<reference evidence="2" key="1">
    <citation type="submission" date="2021-03" db="EMBL/GenBank/DDBJ databases">
        <title>Genomic Encyclopedia of Type Strains, Phase IV (KMG-IV): sequencing the most valuable type-strain genomes for metagenomic binning, comparative biology and taxonomic classification.</title>
        <authorList>
            <person name="Goeker M."/>
        </authorList>
    </citation>
    <scope>NUCLEOTIDE SEQUENCE</scope>
    <source>
        <strain evidence="2">DSM 26232</strain>
    </source>
</reference>
<comment type="caution">
    <text evidence="2">The sequence shown here is derived from an EMBL/GenBank/DDBJ whole genome shotgun (WGS) entry which is preliminary data.</text>
</comment>
<dbReference type="EMBL" id="JAGGLC010000007">
    <property type="protein sequence ID" value="MBP1988288.1"/>
    <property type="molecule type" value="Genomic_DNA"/>
</dbReference>
<gene>
    <name evidence="2" type="ORF">J2753_002810</name>
</gene>
<keyword evidence="3" id="KW-1185">Reference proteome</keyword>
<proteinExistence type="predicted"/>